<feature type="non-terminal residue" evidence="2">
    <location>
        <position position="1"/>
    </location>
</feature>
<dbReference type="Gene3D" id="1.20.1280.50">
    <property type="match status" value="1"/>
</dbReference>
<dbReference type="InterPro" id="IPR001810">
    <property type="entry name" value="F-box_dom"/>
</dbReference>
<dbReference type="InterPro" id="IPR036047">
    <property type="entry name" value="F-box-like_dom_sf"/>
</dbReference>
<dbReference type="Pfam" id="PF00646">
    <property type="entry name" value="F-box"/>
    <property type="match status" value="1"/>
</dbReference>
<dbReference type="PANTHER" id="PTHR34591">
    <property type="entry name" value="OS03G0653100 PROTEIN-RELATED"/>
    <property type="match status" value="1"/>
</dbReference>
<evidence type="ECO:0000259" key="1">
    <source>
        <dbReference type="SMART" id="SM00256"/>
    </source>
</evidence>
<evidence type="ECO:0000313" key="3">
    <source>
        <dbReference type="Proteomes" id="UP000324897"/>
    </source>
</evidence>
<dbReference type="EMBL" id="RWGY01000004">
    <property type="protein sequence ID" value="TVU47501.1"/>
    <property type="molecule type" value="Genomic_DNA"/>
</dbReference>
<dbReference type="AlphaFoldDB" id="A0A5J9WHH7"/>
<organism evidence="2 3">
    <name type="scientific">Eragrostis curvula</name>
    <name type="common">weeping love grass</name>
    <dbReference type="NCBI Taxonomy" id="38414"/>
    <lineage>
        <taxon>Eukaryota</taxon>
        <taxon>Viridiplantae</taxon>
        <taxon>Streptophyta</taxon>
        <taxon>Embryophyta</taxon>
        <taxon>Tracheophyta</taxon>
        <taxon>Spermatophyta</taxon>
        <taxon>Magnoliopsida</taxon>
        <taxon>Liliopsida</taxon>
        <taxon>Poales</taxon>
        <taxon>Poaceae</taxon>
        <taxon>PACMAD clade</taxon>
        <taxon>Chloridoideae</taxon>
        <taxon>Eragrostideae</taxon>
        <taxon>Eragrostidinae</taxon>
        <taxon>Eragrostis</taxon>
    </lineage>
</organism>
<proteinExistence type="predicted"/>
<dbReference type="SUPFAM" id="SSF81383">
    <property type="entry name" value="F-box domain"/>
    <property type="match status" value="1"/>
</dbReference>
<protein>
    <recommendedName>
        <fullName evidence="1">F-box domain-containing protein</fullName>
    </recommendedName>
</protein>
<accession>A0A5J9WHH7</accession>
<evidence type="ECO:0000313" key="2">
    <source>
        <dbReference type="EMBL" id="TVU47501.1"/>
    </source>
</evidence>
<keyword evidence="3" id="KW-1185">Reference proteome</keyword>
<comment type="caution">
    <text evidence="2">The sequence shown here is derived from an EMBL/GenBank/DDBJ whole genome shotgun (WGS) entry which is preliminary data.</text>
</comment>
<dbReference type="OrthoDB" id="627403at2759"/>
<reference evidence="2 3" key="1">
    <citation type="journal article" date="2019" name="Sci. Rep.">
        <title>A high-quality genome of Eragrostis curvula grass provides insights into Poaceae evolution and supports new strategies to enhance forage quality.</title>
        <authorList>
            <person name="Carballo J."/>
            <person name="Santos B.A.C.M."/>
            <person name="Zappacosta D."/>
            <person name="Garbus I."/>
            <person name="Selva J.P."/>
            <person name="Gallo C.A."/>
            <person name="Diaz A."/>
            <person name="Albertini E."/>
            <person name="Caccamo M."/>
            <person name="Echenique V."/>
        </authorList>
    </citation>
    <scope>NUCLEOTIDE SEQUENCE [LARGE SCALE GENOMIC DNA]</scope>
    <source>
        <strain evidence="3">cv. Victoria</strain>
        <tissue evidence="2">Leaf</tissue>
    </source>
</reference>
<dbReference type="Gramene" id="TVU47501">
    <property type="protein sequence ID" value="TVU47501"/>
    <property type="gene ID" value="EJB05_07104"/>
</dbReference>
<gene>
    <name evidence="2" type="ORF">EJB05_07104</name>
</gene>
<feature type="domain" description="F-box" evidence="1">
    <location>
        <begin position="10"/>
        <end position="50"/>
    </location>
</feature>
<sequence>MEEAELAPPLPDDALAAVLRRLPPCSIAASRCVCKAWRDVVDAHGLLLPRAVRGIYLNFINYRCPRFIARPSSERPGTHGNLGFLPRYSRSLGSILDHCNGLLLYDGGFMREFYVVNPATRRWKCLPPRMGLLDYVAYLVFDPAVSPHYEVVLMPRVPEKPVPIAEKYAPPPSPVNLARLFSLLDDELDVEDTDEEDSREEPVGWPPHSRSIEEGFFSACRFMPASSEPEDPYVSMEWPPSPYTFHVFSSCTGCWEKRSFVREGEAVGTVEDVRLDSWPAHWGPRRRYGVYWRGALYVHCRGAFVMRLSLTNSTYQVIKTPTNGEESHHTRFYLGRSEKGVYLAAVQNYSQLQIWILDESCGQVEWVSRHHNDLDPYVSRAAVDSDYHERIDGPWILEDEDSEYTHIDFLGFHPYKEIIFLMASFIGIAYHLNTSRVQYLGKLRPDDYDYTQAAGVYESFLYTPCMTGDLPETKHENHSGDSKSCQS</sequence>
<dbReference type="PANTHER" id="PTHR34591:SF21">
    <property type="entry name" value="F-BOX DOMAIN CONTAINING PROTEIN, EXPRESSED"/>
    <property type="match status" value="1"/>
</dbReference>
<dbReference type="Proteomes" id="UP000324897">
    <property type="component" value="Chromosome 5"/>
</dbReference>
<dbReference type="SMART" id="SM00256">
    <property type="entry name" value="FBOX"/>
    <property type="match status" value="1"/>
</dbReference>
<name>A0A5J9WHH7_9POAL</name>